<protein>
    <submittedName>
        <fullName evidence="1">Uncharacterized protein</fullName>
    </submittedName>
</protein>
<dbReference type="STRING" id="641491.DND132_0896"/>
<keyword evidence="2" id="KW-1185">Reference proteome</keyword>
<dbReference type="AlphaFoldDB" id="F0JHY1"/>
<proteinExistence type="predicted"/>
<sequence length="92" mass="11000">MQKMLTMSNNCQECVFFHKRCILGRQRPWNSLSCDDYQPYCLVCSYPEEFCNTCRNLASRWMKPLDVELNTAYRRLSPMRYDCVWEPPSATQ</sequence>
<reference evidence="1 2" key="1">
    <citation type="journal article" date="2011" name="J. Bacteriol.">
        <title>Genome sequence of the mercury-methylating strain Desulfovibrio desulfuricans ND132.</title>
        <authorList>
            <person name="Brown S.D."/>
            <person name="Gilmour C.C."/>
            <person name="Kucken A.M."/>
            <person name="Wall J.D."/>
            <person name="Elias D.A."/>
            <person name="Brandt C.C."/>
            <person name="Podar M."/>
            <person name="Chertkov O."/>
            <person name="Held B."/>
            <person name="Bruce D.C."/>
            <person name="Detter J.C."/>
            <person name="Tapia R."/>
            <person name="Han C.S."/>
            <person name="Goodwin L.A."/>
            <person name="Cheng J.F."/>
            <person name="Pitluck S."/>
            <person name="Woyke T."/>
            <person name="Mikhailova N."/>
            <person name="Ivanova N.N."/>
            <person name="Han J."/>
            <person name="Lucas S."/>
            <person name="Lapidus A.L."/>
            <person name="Land M.L."/>
            <person name="Hauser L.J."/>
            <person name="Palumbo A.V."/>
        </authorList>
    </citation>
    <scope>NUCLEOTIDE SEQUENCE [LARGE SCALE GENOMIC DNA]</scope>
    <source>
        <strain evidence="1 2">ND132</strain>
    </source>
</reference>
<name>F0JHY1_9BACT</name>
<organism evidence="1 2">
    <name type="scientific">Pseudodesulfovibrio mercurii</name>
    <dbReference type="NCBI Taxonomy" id="641491"/>
    <lineage>
        <taxon>Bacteria</taxon>
        <taxon>Pseudomonadati</taxon>
        <taxon>Thermodesulfobacteriota</taxon>
        <taxon>Desulfovibrionia</taxon>
        <taxon>Desulfovibrionales</taxon>
        <taxon>Desulfovibrionaceae</taxon>
    </lineage>
</organism>
<dbReference type="eggNOG" id="ENOG50318RR">
    <property type="taxonomic scope" value="Bacteria"/>
</dbReference>
<accession>F0JHY1</accession>
<evidence type="ECO:0000313" key="2">
    <source>
        <dbReference type="Proteomes" id="UP000007845"/>
    </source>
</evidence>
<evidence type="ECO:0000313" key="1">
    <source>
        <dbReference type="EMBL" id="EGB14111.1"/>
    </source>
</evidence>
<gene>
    <name evidence="1" type="ORF">DND132_0896</name>
</gene>
<dbReference type="Proteomes" id="UP000007845">
    <property type="component" value="Chromosome"/>
</dbReference>
<dbReference type="HOGENOM" id="CLU_171677_0_0_7"/>
<dbReference type="EMBL" id="CP003220">
    <property type="protein sequence ID" value="EGB14111.1"/>
    <property type="molecule type" value="Genomic_DNA"/>
</dbReference>
<dbReference type="KEGG" id="ddn:DND132_0896"/>